<dbReference type="SUPFAM" id="SSF51905">
    <property type="entry name" value="FAD/NAD(P)-binding domain"/>
    <property type="match status" value="1"/>
</dbReference>
<evidence type="ECO:0000313" key="4">
    <source>
        <dbReference type="Proteomes" id="UP001141806"/>
    </source>
</evidence>
<evidence type="ECO:0000256" key="2">
    <source>
        <dbReference type="ARBA" id="ARBA00023033"/>
    </source>
</evidence>
<organism evidence="3 4">
    <name type="scientific">Protea cynaroides</name>
    <dbReference type="NCBI Taxonomy" id="273540"/>
    <lineage>
        <taxon>Eukaryota</taxon>
        <taxon>Viridiplantae</taxon>
        <taxon>Streptophyta</taxon>
        <taxon>Embryophyta</taxon>
        <taxon>Tracheophyta</taxon>
        <taxon>Spermatophyta</taxon>
        <taxon>Magnoliopsida</taxon>
        <taxon>Proteales</taxon>
        <taxon>Proteaceae</taxon>
        <taxon>Protea</taxon>
    </lineage>
</organism>
<gene>
    <name evidence="3" type="ORF">NE237_030248</name>
</gene>
<comment type="caution">
    <text evidence="3">The sequence shown here is derived from an EMBL/GenBank/DDBJ whole genome shotgun (WGS) entry which is preliminary data.</text>
</comment>
<evidence type="ECO:0000256" key="1">
    <source>
        <dbReference type="ARBA" id="ARBA00023002"/>
    </source>
</evidence>
<dbReference type="EMBL" id="JAMYWD010000012">
    <property type="protein sequence ID" value="KAJ4953416.1"/>
    <property type="molecule type" value="Genomic_DNA"/>
</dbReference>
<keyword evidence="2" id="KW-0503">Monooxygenase</keyword>
<protein>
    <recommendedName>
        <fullName evidence="5">FAD-binding domain-containing protein</fullName>
    </recommendedName>
</protein>
<name>A0A9Q0JVK7_9MAGN</name>
<proteinExistence type="predicted"/>
<evidence type="ECO:0008006" key="5">
    <source>
        <dbReference type="Google" id="ProtNLM"/>
    </source>
</evidence>
<dbReference type="OrthoDB" id="1878542at2759"/>
<dbReference type="InterPro" id="IPR036188">
    <property type="entry name" value="FAD/NAD-bd_sf"/>
</dbReference>
<keyword evidence="1" id="KW-0560">Oxidoreductase</keyword>
<reference evidence="3" key="1">
    <citation type="journal article" date="2023" name="Plant J.">
        <title>The genome of the king protea, Protea cynaroides.</title>
        <authorList>
            <person name="Chang J."/>
            <person name="Duong T.A."/>
            <person name="Schoeman C."/>
            <person name="Ma X."/>
            <person name="Roodt D."/>
            <person name="Barker N."/>
            <person name="Li Z."/>
            <person name="Van de Peer Y."/>
            <person name="Mizrachi E."/>
        </authorList>
    </citation>
    <scope>NUCLEOTIDE SEQUENCE</scope>
    <source>
        <tissue evidence="3">Young leaves</tissue>
    </source>
</reference>
<dbReference type="PANTHER" id="PTHR45934">
    <property type="entry name" value="FAD/NAD(P)-BINDING OXIDOREDUCTASE FAMILY PROTEIN"/>
    <property type="match status" value="1"/>
</dbReference>
<dbReference type="AlphaFoldDB" id="A0A9Q0JVK7"/>
<dbReference type="PANTHER" id="PTHR45934:SF1">
    <property type="entry name" value="OS04G0423100 PROTEIN"/>
    <property type="match status" value="1"/>
</dbReference>
<dbReference type="InterPro" id="IPR044560">
    <property type="entry name" value="MOase"/>
</dbReference>
<dbReference type="Proteomes" id="UP001141806">
    <property type="component" value="Unassembled WGS sequence"/>
</dbReference>
<accession>A0A9Q0JVK7</accession>
<dbReference type="GO" id="GO:0004497">
    <property type="term" value="F:monooxygenase activity"/>
    <property type="evidence" value="ECO:0007669"/>
    <property type="project" value="UniProtKB-KW"/>
</dbReference>
<evidence type="ECO:0000313" key="3">
    <source>
        <dbReference type="EMBL" id="KAJ4953416.1"/>
    </source>
</evidence>
<keyword evidence="4" id="KW-1185">Reference proteome</keyword>
<sequence>MANGGLMGFDRSHLRAIDLHLPKVIGGFFTGAQVLDIAESQVSSLIWRKKMGFAEYGYGPVDSYLKGSSRNSNGSLIAHKKALLETLAGELDPGTIRFSSKLTSIRTIAIDDEVSSSIPISSVDDGRIIKVAYQFIEEGQRAGFIALNDNELYGFYRSTGPKLLQKDIMENLAKDYPPYLEVVQHADLATLMCAPLKFRYPWDLIFGHVFKGNITVAGDAMHPMTPDLAQGGGSAFEDVVVLGRHLAKSSLLNLDGHGRIVANGAAKAIEGFLFRRVFNVQYDCGKLPTVSSLSESDAQTKID</sequence>
<dbReference type="Gene3D" id="3.50.50.60">
    <property type="entry name" value="FAD/NAD(P)-binding domain"/>
    <property type="match status" value="1"/>
</dbReference>